<dbReference type="Gene3D" id="3.10.100.10">
    <property type="entry name" value="Mannose-Binding Protein A, subunit A"/>
    <property type="match status" value="1"/>
</dbReference>
<dbReference type="InterPro" id="IPR016186">
    <property type="entry name" value="C-type_lectin-like/link_sf"/>
</dbReference>
<protein>
    <submittedName>
        <fullName evidence="3">Echinoidin-like</fullName>
    </submittedName>
</protein>
<evidence type="ECO:0000259" key="1">
    <source>
        <dbReference type="PROSITE" id="PS50041"/>
    </source>
</evidence>
<dbReference type="PANTHER" id="PTHR22801:SF63">
    <property type="entry name" value="C-TYPE LECTIN DOMAIN-CONTAINING PROTEIN"/>
    <property type="match status" value="1"/>
</dbReference>
<dbReference type="RefSeq" id="XP_006813218.1">
    <property type="nucleotide sequence ID" value="XM_006813155.1"/>
</dbReference>
<sequence length="110" mass="13021">MVTSQEIQNLLKTYIYDNNIQVGLKGFWIGLNDRSREGVYRWPDGTRLRSGDFSSWARSQPNNNRRRSYRGQDCTLMWRSKGLNWADDYCGDYYPRNRNSLGYICEFNAC</sequence>
<dbReference type="Proteomes" id="UP000694865">
    <property type="component" value="Unplaced"/>
</dbReference>
<evidence type="ECO:0000313" key="2">
    <source>
        <dbReference type="Proteomes" id="UP000694865"/>
    </source>
</evidence>
<dbReference type="InterPro" id="IPR050801">
    <property type="entry name" value="Ca-Dep_Lectins_ImmuneDev"/>
</dbReference>
<name>A0ABM0LZM7_SACKO</name>
<reference evidence="3" key="1">
    <citation type="submission" date="2025-08" db="UniProtKB">
        <authorList>
            <consortium name="RefSeq"/>
        </authorList>
    </citation>
    <scope>IDENTIFICATION</scope>
    <source>
        <tissue evidence="3">Testes</tissue>
    </source>
</reference>
<dbReference type="InterPro" id="IPR001304">
    <property type="entry name" value="C-type_lectin-like"/>
</dbReference>
<gene>
    <name evidence="3" type="primary">LOC102805030</name>
</gene>
<feature type="domain" description="C-type lectin" evidence="1">
    <location>
        <begin position="1"/>
        <end position="90"/>
    </location>
</feature>
<proteinExistence type="predicted"/>
<organism evidence="2 3">
    <name type="scientific">Saccoglossus kowalevskii</name>
    <name type="common">Acorn worm</name>
    <dbReference type="NCBI Taxonomy" id="10224"/>
    <lineage>
        <taxon>Eukaryota</taxon>
        <taxon>Metazoa</taxon>
        <taxon>Hemichordata</taxon>
        <taxon>Enteropneusta</taxon>
        <taxon>Harrimaniidae</taxon>
        <taxon>Saccoglossus</taxon>
    </lineage>
</organism>
<accession>A0ABM0LZM7</accession>
<dbReference type="Pfam" id="PF00059">
    <property type="entry name" value="Lectin_C"/>
    <property type="match status" value="1"/>
</dbReference>
<keyword evidence="2" id="KW-1185">Reference proteome</keyword>
<dbReference type="GeneID" id="102805030"/>
<dbReference type="PROSITE" id="PS50041">
    <property type="entry name" value="C_TYPE_LECTIN_2"/>
    <property type="match status" value="1"/>
</dbReference>
<evidence type="ECO:0000313" key="3">
    <source>
        <dbReference type="RefSeq" id="XP_006813218.1"/>
    </source>
</evidence>
<dbReference type="SUPFAM" id="SSF56436">
    <property type="entry name" value="C-type lectin-like"/>
    <property type="match status" value="1"/>
</dbReference>
<dbReference type="InterPro" id="IPR016187">
    <property type="entry name" value="CTDL_fold"/>
</dbReference>
<dbReference type="PANTHER" id="PTHR22801">
    <property type="entry name" value="LITHOSTATHINE"/>
    <property type="match status" value="1"/>
</dbReference>